<accession>A0A540X5P1</accession>
<dbReference type="InterPro" id="IPR029039">
    <property type="entry name" value="Flavoprotein-like_sf"/>
</dbReference>
<dbReference type="SUPFAM" id="SSF52218">
    <property type="entry name" value="Flavoproteins"/>
    <property type="match status" value="1"/>
</dbReference>
<dbReference type="Pfam" id="PF03358">
    <property type="entry name" value="FMN_red"/>
    <property type="match status" value="1"/>
</dbReference>
<reference evidence="4 5" key="1">
    <citation type="submission" date="2019-06" db="EMBL/GenBank/DDBJ databases">
        <authorList>
            <person name="Livingstone P."/>
            <person name="Whitworth D."/>
        </authorList>
    </citation>
    <scope>NUCLEOTIDE SEQUENCE [LARGE SCALE GENOMIC DNA]</scope>
    <source>
        <strain evidence="4 5">AM401</strain>
    </source>
</reference>
<evidence type="ECO:0000256" key="1">
    <source>
        <dbReference type="ARBA" id="ARBA00022630"/>
    </source>
</evidence>
<dbReference type="Proteomes" id="UP000315369">
    <property type="component" value="Unassembled WGS sequence"/>
</dbReference>
<proteinExistence type="predicted"/>
<dbReference type="OrthoDB" id="8445767at2"/>
<feature type="domain" description="NADPH-dependent FMN reductase-like" evidence="3">
    <location>
        <begin position="10"/>
        <end position="139"/>
    </location>
</feature>
<keyword evidence="2" id="KW-0288">FMN</keyword>
<organism evidence="4 5">
    <name type="scientific">Myxococcus llanfairpwllgwyngyllgogerychwyrndrobwllllantysiliogogogochensis</name>
    <dbReference type="NCBI Taxonomy" id="2590453"/>
    <lineage>
        <taxon>Bacteria</taxon>
        <taxon>Pseudomonadati</taxon>
        <taxon>Myxococcota</taxon>
        <taxon>Myxococcia</taxon>
        <taxon>Myxococcales</taxon>
        <taxon>Cystobacterineae</taxon>
        <taxon>Myxococcaceae</taxon>
        <taxon>Myxococcus</taxon>
    </lineage>
</organism>
<comment type="caution">
    <text evidence="4">The sequence shown here is derived from an EMBL/GenBank/DDBJ whole genome shotgun (WGS) entry which is preliminary data.</text>
</comment>
<sequence>MSSSAATPRNVLFLLASARENGNAEQLARKAAESLPSGTVTDWLRLDAYQHEAFRDLRHAPGGYASRPASPEMLALAERTLAADELVIVAPVYWYSLPASAQSYLEHWSWWFRLPELRFRERMRGKVLSLVTTHSSDEDDGVAQPLLMSLQLSADYMEMGWRGALIGHGNQPGEVLQDPRAMANAREFLRRPVTVAKVEAA</sequence>
<dbReference type="InterPro" id="IPR005025">
    <property type="entry name" value="FMN_Rdtase-like_dom"/>
</dbReference>
<dbReference type="PANTHER" id="PTHR43278">
    <property type="entry name" value="NAD(P)H-DEPENDENT FMN-CONTAINING OXIDOREDUCTASE YWQN-RELATED"/>
    <property type="match status" value="1"/>
</dbReference>
<dbReference type="Gene3D" id="3.40.50.360">
    <property type="match status" value="1"/>
</dbReference>
<evidence type="ECO:0000313" key="5">
    <source>
        <dbReference type="Proteomes" id="UP000315369"/>
    </source>
</evidence>
<dbReference type="EMBL" id="VIFM01000021">
    <property type="protein sequence ID" value="TQF16581.1"/>
    <property type="molecule type" value="Genomic_DNA"/>
</dbReference>
<dbReference type="RefSeq" id="WP_141641763.1">
    <property type="nucleotide sequence ID" value="NZ_VIFM01000021.1"/>
</dbReference>
<gene>
    <name evidence="4" type="ORF">FJV41_07690</name>
</gene>
<evidence type="ECO:0000313" key="4">
    <source>
        <dbReference type="EMBL" id="TQF16581.1"/>
    </source>
</evidence>
<dbReference type="GO" id="GO:0016491">
    <property type="term" value="F:oxidoreductase activity"/>
    <property type="evidence" value="ECO:0007669"/>
    <property type="project" value="InterPro"/>
</dbReference>
<dbReference type="InterPro" id="IPR051796">
    <property type="entry name" value="ISF_SsuE-like"/>
</dbReference>
<evidence type="ECO:0000256" key="2">
    <source>
        <dbReference type="ARBA" id="ARBA00022643"/>
    </source>
</evidence>
<dbReference type="PANTHER" id="PTHR43278:SF4">
    <property type="entry name" value="NAD(P)H-DEPENDENT FMN-CONTAINING OXIDOREDUCTASE YWQN-RELATED"/>
    <property type="match status" value="1"/>
</dbReference>
<protein>
    <submittedName>
        <fullName evidence="4">NAD(P)H-dependent oxidoreductase</fullName>
    </submittedName>
</protein>
<keyword evidence="1" id="KW-0285">Flavoprotein</keyword>
<name>A0A540X5P1_9BACT</name>
<evidence type="ECO:0000259" key="3">
    <source>
        <dbReference type="Pfam" id="PF03358"/>
    </source>
</evidence>
<keyword evidence="5" id="KW-1185">Reference proteome</keyword>
<dbReference type="AlphaFoldDB" id="A0A540X5P1"/>